<feature type="compositionally biased region" description="Basic and acidic residues" evidence="2">
    <location>
        <begin position="422"/>
        <end position="433"/>
    </location>
</feature>
<dbReference type="GO" id="GO:0030289">
    <property type="term" value="C:protein phosphatase 4 complex"/>
    <property type="evidence" value="ECO:0007669"/>
    <property type="project" value="InterPro"/>
</dbReference>
<dbReference type="GO" id="GO:0019888">
    <property type="term" value="F:protein phosphatase regulator activity"/>
    <property type="evidence" value="ECO:0007669"/>
    <property type="project" value="InterPro"/>
</dbReference>
<sequence>MNCSKEALLDELTDFSNQKPAEIPSVLDEYLSHIAKTGDTLFPWHKLKPLLCRKLELVMNEFHKISPTDDLPALPNVEVFKYEDMKEKVLEAVNSFNSAPFTIQRLCELVVDPRKHYKRTDKFMRGVEKNVLVVSTIEPRSLAPLQQSNAASVPMVNGIPGVEDGGINGHFADTTDDSLSRQDGENGHCEDEGICADDPGTNVEVPSSATDASSLGEAPQPVSEEVVEEQQEAEPSGSTERLEAESSKQVEEEQEADASTVTEHAEVEKEAEEPTEEAVPPEAPAEEPAEAPAEAPAENVESSAPSVEDEPAKHAEEHTEEAASEESPCDKDDVEAVAATTSESDSALISATDVEAPPVASSEEPPQSALDLSEADAMPVDASSDLKAADNPPEGGDGPLEADFSGCDSSISDMPGGDEELKEPPLKKFHPEPEACTEAEGADQQEEPSSTSAPMEDSPEEEPMDSSKVDAPVSADDPAEAMDTTADSSVEKDAPLSGEQQTASPDESPMEQN</sequence>
<feature type="compositionally biased region" description="Acidic residues" evidence="2">
    <location>
        <begin position="435"/>
        <end position="446"/>
    </location>
</feature>
<dbReference type="AlphaFoldDB" id="A0A1E1XUY1"/>
<evidence type="ECO:0000256" key="2">
    <source>
        <dbReference type="SAM" id="MobiDB-lite"/>
    </source>
</evidence>
<feature type="region of interest" description="Disordered" evidence="2">
    <location>
        <begin position="164"/>
        <end position="513"/>
    </location>
</feature>
<feature type="compositionally biased region" description="Basic and acidic residues" evidence="2">
    <location>
        <begin position="310"/>
        <end position="321"/>
    </location>
</feature>
<dbReference type="GO" id="GO:0005737">
    <property type="term" value="C:cytoplasm"/>
    <property type="evidence" value="ECO:0007669"/>
    <property type="project" value="TreeGrafter"/>
</dbReference>
<name>A0A1E1XUY1_AMBSC</name>
<feature type="compositionally biased region" description="Polar residues" evidence="2">
    <location>
        <begin position="204"/>
        <end position="213"/>
    </location>
</feature>
<reference evidence="3" key="2">
    <citation type="journal article" date="2017" name="Front. Cell. Infect. Microbiol.">
        <title>Analysis of the Salivary Gland Transcriptome of Unfed and Partially Fed Amblyomma sculptum Ticks and Descriptive Proteome of the Saliva.</title>
        <authorList>
            <person name="Esteves E."/>
            <person name="Maruyama S.R."/>
            <person name="Kawahara R."/>
            <person name="Fujita A."/>
            <person name="Martins L.A."/>
            <person name="Righi A.A."/>
            <person name="Costa F.B."/>
            <person name="Palmisano G."/>
            <person name="Labruna M.B."/>
            <person name="Sa-Nunes A."/>
            <person name="Ribeiro J.M.C."/>
            <person name="Fogaca A.C."/>
        </authorList>
    </citation>
    <scope>NUCLEOTIDE SEQUENCE</scope>
</reference>
<feature type="compositionally biased region" description="Low complexity" evidence="2">
    <location>
        <begin position="290"/>
        <end position="306"/>
    </location>
</feature>
<comment type="similarity">
    <text evidence="1">Belongs to the PPP4R2 family.</text>
</comment>
<organism evidence="3">
    <name type="scientific">Amblyomma sculptum</name>
    <name type="common">Tick</name>
    <dbReference type="NCBI Taxonomy" id="1581419"/>
    <lineage>
        <taxon>Eukaryota</taxon>
        <taxon>Metazoa</taxon>
        <taxon>Ecdysozoa</taxon>
        <taxon>Arthropoda</taxon>
        <taxon>Chelicerata</taxon>
        <taxon>Arachnida</taxon>
        <taxon>Acari</taxon>
        <taxon>Parasitiformes</taxon>
        <taxon>Ixodida</taxon>
        <taxon>Ixodoidea</taxon>
        <taxon>Ixodidae</taxon>
        <taxon>Amblyomminae</taxon>
        <taxon>Amblyomma</taxon>
    </lineage>
</organism>
<feature type="compositionally biased region" description="Basic and acidic residues" evidence="2">
    <location>
        <begin position="178"/>
        <end position="191"/>
    </location>
</feature>
<dbReference type="Pfam" id="PF09184">
    <property type="entry name" value="PPP4R2"/>
    <property type="match status" value="1"/>
</dbReference>
<feature type="compositionally biased region" description="Polar residues" evidence="2">
    <location>
        <begin position="498"/>
        <end position="513"/>
    </location>
</feature>
<dbReference type="InterPro" id="IPR015267">
    <property type="entry name" value="PPP4R2"/>
</dbReference>
<dbReference type="GO" id="GO:0005634">
    <property type="term" value="C:nucleus"/>
    <property type="evidence" value="ECO:0007669"/>
    <property type="project" value="TreeGrafter"/>
</dbReference>
<feature type="compositionally biased region" description="Basic and acidic residues" evidence="2">
    <location>
        <begin position="240"/>
        <end position="251"/>
    </location>
</feature>
<evidence type="ECO:0000256" key="1">
    <source>
        <dbReference type="ARBA" id="ARBA00009207"/>
    </source>
</evidence>
<accession>A0A1E1XUY1</accession>
<evidence type="ECO:0000313" key="3">
    <source>
        <dbReference type="EMBL" id="JAU03095.1"/>
    </source>
</evidence>
<dbReference type="PANTHER" id="PTHR16487:SF0">
    <property type="entry name" value="PROTEIN PHOSPHATASE 4 REGULATORY SUBUNIT 2-RELATED"/>
    <property type="match status" value="1"/>
</dbReference>
<dbReference type="EMBL" id="GFAA01000340">
    <property type="protein sequence ID" value="JAU03095.1"/>
    <property type="molecule type" value="mRNA"/>
</dbReference>
<feature type="compositionally biased region" description="Polar residues" evidence="2">
    <location>
        <begin position="339"/>
        <end position="349"/>
    </location>
</feature>
<dbReference type="PANTHER" id="PTHR16487">
    <property type="entry name" value="PPP4R2-RELATED PROTEIN"/>
    <property type="match status" value="1"/>
</dbReference>
<proteinExistence type="evidence at transcript level"/>
<protein>
    <submittedName>
        <fullName evidence="3">Putative serine/threonine protein phosphatase 4 regulatory subunit</fullName>
    </submittedName>
</protein>
<feature type="compositionally biased region" description="Low complexity" evidence="2">
    <location>
        <begin position="354"/>
        <end position="369"/>
    </location>
</feature>
<reference evidence="3" key="1">
    <citation type="submission" date="2016-09" db="EMBL/GenBank/DDBJ databases">
        <authorList>
            <person name="Capua I."/>
            <person name="De Benedictis P."/>
            <person name="Joannis T."/>
            <person name="Lombin L.H."/>
            <person name="Cattoli G."/>
        </authorList>
    </citation>
    <scope>NUCLEOTIDE SEQUENCE</scope>
</reference>